<dbReference type="RefSeq" id="WP_102212510.1">
    <property type="nucleotide sequence ID" value="NZ_PNHF01000009.1"/>
</dbReference>
<dbReference type="PIRSF" id="PIRSF029171">
    <property type="entry name" value="Esterase_LipA"/>
    <property type="match status" value="1"/>
</dbReference>
<evidence type="ECO:0000256" key="1">
    <source>
        <dbReference type="SAM" id="MobiDB-lite"/>
    </source>
</evidence>
<name>A0A2N6SZL1_9CORY</name>
<dbReference type="GO" id="GO:0004806">
    <property type="term" value="F:triacylglycerol lipase activity"/>
    <property type="evidence" value="ECO:0007669"/>
    <property type="project" value="InterPro"/>
</dbReference>
<dbReference type="InterPro" id="IPR029058">
    <property type="entry name" value="AB_hydrolase_fold"/>
</dbReference>
<sequence>MPRSRKNSIAVGAAGAAVAVAASLLVAPSIASAQETAAPHPMSPGENPADFEGANAFYMPPEQIPAAPGSVIRREPMDLYVTLPNVDGPWPGKADRFMYTSTDNNGVPTAVTGMVMEPIAEWTGEGARPTIVIGPGTVGQGDQCAPSRLGSTMLGIDPQKPSIGINYELLFANVMLRDGVRVVMTDYIGLGTPGVHTYMNRLDQGHAMLDAARAIPALTGQSDAPVGFWGYSQGGGAAAAAAELAERYAPDVDVRATFAGAPPADLEAVAGAVQENLIVGVLGYTINGLLERHPESRAPIDEIISPRGQEVLEATRTQCIGDSIIEFGALGAIAPDPTSMMTKDGRNIQEQIRTIPRLKEMTDRQLIGTLRPNAPVLVTNNINDDAIPHDQAQALAERWSALGADVEFRSVQLPTVADRFAIGHLLPMPLGFLDAKNWLIGQFNGVDVAPGSSTEGSAAGLPPVGSS</sequence>
<proteinExistence type="predicted"/>
<feature type="signal peptide" evidence="2">
    <location>
        <begin position="1"/>
        <end position="33"/>
    </location>
</feature>
<accession>A0A2N6SZL1</accession>
<dbReference type="Proteomes" id="UP000235363">
    <property type="component" value="Unassembled WGS sequence"/>
</dbReference>
<gene>
    <name evidence="3" type="ORF">CJ204_04955</name>
</gene>
<dbReference type="Gene3D" id="1.10.260.130">
    <property type="match status" value="1"/>
</dbReference>
<evidence type="ECO:0000256" key="2">
    <source>
        <dbReference type="SAM" id="SignalP"/>
    </source>
</evidence>
<feature type="chain" id="PRO_5015002327" evidence="2">
    <location>
        <begin position="34"/>
        <end position="467"/>
    </location>
</feature>
<dbReference type="InterPro" id="IPR006311">
    <property type="entry name" value="TAT_signal"/>
</dbReference>
<evidence type="ECO:0000313" key="4">
    <source>
        <dbReference type="Proteomes" id="UP000235363"/>
    </source>
</evidence>
<dbReference type="AlphaFoldDB" id="A0A2N6SZL1"/>
<dbReference type="Gene3D" id="3.40.50.1820">
    <property type="entry name" value="alpha/beta hydrolase"/>
    <property type="match status" value="1"/>
</dbReference>
<comment type="caution">
    <text evidence="3">The sequence shown here is derived from an EMBL/GenBank/DDBJ whole genome shotgun (WGS) entry which is preliminary data.</text>
</comment>
<keyword evidence="2" id="KW-0732">Signal</keyword>
<dbReference type="PROSITE" id="PS51318">
    <property type="entry name" value="TAT"/>
    <property type="match status" value="1"/>
</dbReference>
<reference evidence="3 4" key="1">
    <citation type="submission" date="2017-09" db="EMBL/GenBank/DDBJ databases">
        <title>Bacterial strain isolated from the female urinary microbiota.</title>
        <authorList>
            <person name="Thomas-White K."/>
            <person name="Kumar N."/>
            <person name="Forster S."/>
            <person name="Putonti C."/>
            <person name="Lawley T."/>
            <person name="Wolfe A.J."/>
        </authorList>
    </citation>
    <scope>NUCLEOTIDE SEQUENCE [LARGE SCALE GENOMIC DNA]</scope>
    <source>
        <strain evidence="3 4">UMB0908</strain>
    </source>
</reference>
<evidence type="ECO:0000313" key="3">
    <source>
        <dbReference type="EMBL" id="PMC62503.1"/>
    </source>
</evidence>
<dbReference type="SUPFAM" id="SSF53474">
    <property type="entry name" value="alpha/beta-Hydrolases"/>
    <property type="match status" value="1"/>
</dbReference>
<organism evidence="3 4">
    <name type="scientific">Corynebacterium xerosis</name>
    <dbReference type="NCBI Taxonomy" id="1725"/>
    <lineage>
        <taxon>Bacteria</taxon>
        <taxon>Bacillati</taxon>
        <taxon>Actinomycetota</taxon>
        <taxon>Actinomycetes</taxon>
        <taxon>Mycobacteriales</taxon>
        <taxon>Corynebacteriaceae</taxon>
        <taxon>Corynebacterium</taxon>
    </lineage>
</organism>
<dbReference type="GO" id="GO:0016042">
    <property type="term" value="P:lipid catabolic process"/>
    <property type="evidence" value="ECO:0007669"/>
    <property type="project" value="InterPro"/>
</dbReference>
<dbReference type="Pfam" id="PF03583">
    <property type="entry name" value="LIP"/>
    <property type="match status" value="1"/>
</dbReference>
<feature type="region of interest" description="Disordered" evidence="1">
    <location>
        <begin position="36"/>
        <end position="55"/>
    </location>
</feature>
<protein>
    <submittedName>
        <fullName evidence="3">Lipase</fullName>
    </submittedName>
</protein>
<dbReference type="InterPro" id="IPR005152">
    <property type="entry name" value="Lipase_secreted"/>
</dbReference>
<dbReference type="PANTHER" id="PTHR34853:SF1">
    <property type="entry name" value="LIPASE 5"/>
    <property type="match status" value="1"/>
</dbReference>
<dbReference type="PANTHER" id="PTHR34853">
    <property type="match status" value="1"/>
</dbReference>
<dbReference type="EMBL" id="PNHF01000009">
    <property type="protein sequence ID" value="PMC62503.1"/>
    <property type="molecule type" value="Genomic_DNA"/>
</dbReference>